<sequence length="170" mass="18298">MLFLRFEIGADRYALPVTHVTEVLPQVKLKRLPAAPDWVAGAFSYRGVPVPVIDLAHLATGTPARPRLSTRLVLVPYPAPGPNARCLGVIVERATDTLRADPSAFRDCGIDTPNAAWLGPVFDDPRGLVQWIRVDQLLNDEARAVLFDAAAQSLGDNAELSEHDGTGAAP</sequence>
<dbReference type="SUPFAM" id="SSF50341">
    <property type="entry name" value="CheW-like"/>
    <property type="match status" value="1"/>
</dbReference>
<dbReference type="GO" id="GO:0007165">
    <property type="term" value="P:signal transduction"/>
    <property type="evidence" value="ECO:0007669"/>
    <property type="project" value="InterPro"/>
</dbReference>
<keyword evidence="3" id="KW-1185">Reference proteome</keyword>
<dbReference type="Gene3D" id="2.40.50.180">
    <property type="entry name" value="CheA-289, Domain 4"/>
    <property type="match status" value="1"/>
</dbReference>
<dbReference type="Gene3D" id="2.30.30.40">
    <property type="entry name" value="SH3 Domains"/>
    <property type="match status" value="1"/>
</dbReference>
<dbReference type="GO" id="GO:0005829">
    <property type="term" value="C:cytosol"/>
    <property type="evidence" value="ECO:0007669"/>
    <property type="project" value="TreeGrafter"/>
</dbReference>
<proteinExistence type="predicted"/>
<evidence type="ECO:0000313" key="3">
    <source>
        <dbReference type="Proteomes" id="UP000414233"/>
    </source>
</evidence>
<dbReference type="Pfam" id="PF01584">
    <property type="entry name" value="CheW"/>
    <property type="match status" value="1"/>
</dbReference>
<dbReference type="PROSITE" id="PS50851">
    <property type="entry name" value="CHEW"/>
    <property type="match status" value="1"/>
</dbReference>
<evidence type="ECO:0000259" key="1">
    <source>
        <dbReference type="PROSITE" id="PS50851"/>
    </source>
</evidence>
<dbReference type="InterPro" id="IPR036061">
    <property type="entry name" value="CheW-like_dom_sf"/>
</dbReference>
<gene>
    <name evidence="2" type="ORF">PTE30175_01310</name>
</gene>
<reference evidence="2 3" key="1">
    <citation type="submission" date="2019-08" db="EMBL/GenBank/DDBJ databases">
        <authorList>
            <person name="Peeters C."/>
        </authorList>
    </citation>
    <scope>NUCLEOTIDE SEQUENCE [LARGE SCALE GENOMIC DNA]</scope>
    <source>
        <strain evidence="2 3">LMG 30175</strain>
    </source>
</reference>
<dbReference type="Proteomes" id="UP000414233">
    <property type="component" value="Unassembled WGS sequence"/>
</dbReference>
<dbReference type="SMART" id="SM00260">
    <property type="entry name" value="CheW"/>
    <property type="match status" value="1"/>
</dbReference>
<dbReference type="OrthoDB" id="21913at2"/>
<protein>
    <submittedName>
        <fullName evidence="2">Chemotaxis protein CheW</fullName>
    </submittedName>
</protein>
<dbReference type="PANTHER" id="PTHR22617">
    <property type="entry name" value="CHEMOTAXIS SENSOR HISTIDINE KINASE-RELATED"/>
    <property type="match status" value="1"/>
</dbReference>
<dbReference type="GO" id="GO:0006935">
    <property type="term" value="P:chemotaxis"/>
    <property type="evidence" value="ECO:0007669"/>
    <property type="project" value="InterPro"/>
</dbReference>
<name>A0A5E4TIU3_9BURK</name>
<dbReference type="InterPro" id="IPR039315">
    <property type="entry name" value="CheW"/>
</dbReference>
<dbReference type="RefSeq" id="WP_150696246.1">
    <property type="nucleotide sequence ID" value="NZ_CABPRZ010000004.1"/>
</dbReference>
<dbReference type="EMBL" id="CABPRZ010000004">
    <property type="protein sequence ID" value="VVD86069.1"/>
    <property type="molecule type" value="Genomic_DNA"/>
</dbReference>
<accession>A0A5E4TIU3</accession>
<evidence type="ECO:0000313" key="2">
    <source>
        <dbReference type="EMBL" id="VVD86069.1"/>
    </source>
</evidence>
<dbReference type="InterPro" id="IPR002545">
    <property type="entry name" value="CheW-lke_dom"/>
</dbReference>
<dbReference type="AlphaFoldDB" id="A0A5E4TIU3"/>
<organism evidence="2 3">
    <name type="scientific">Pandoraea terrae</name>
    <dbReference type="NCBI Taxonomy" id="1537710"/>
    <lineage>
        <taxon>Bacteria</taxon>
        <taxon>Pseudomonadati</taxon>
        <taxon>Pseudomonadota</taxon>
        <taxon>Betaproteobacteria</taxon>
        <taxon>Burkholderiales</taxon>
        <taxon>Burkholderiaceae</taxon>
        <taxon>Pandoraea</taxon>
    </lineage>
</organism>
<feature type="domain" description="CheW-like" evidence="1">
    <location>
        <begin position="1"/>
        <end position="143"/>
    </location>
</feature>
<dbReference type="PANTHER" id="PTHR22617:SF43">
    <property type="entry name" value="PROTEIN PILI"/>
    <property type="match status" value="1"/>
</dbReference>